<gene>
    <name evidence="2" type="ORF">SAMN05421678_109255</name>
</gene>
<sequence length="262" mass="28837">MRHHEDTLDTYVRRVKADPNAIAVILVGSVARGTERPDSDVDVYLVVPDDVFDSAVAAHRVIFDERLDATYPGGCVDVKLATVAFLDAAAERGDDPVRASFEGARVAWVRDGYDVAERVAAIPELPPNVWESRAISFMSEVWWHGTDFLPQAVLSDNTFLLHHAAVHTVSAGGRALLALNRTLFRGPRYLDATLATLDRIPDGYSTLARQLLTQPSRESADAYVRALESIHPWPVDRATGASIFIRDNELAWLTGILPPELS</sequence>
<dbReference type="Proteomes" id="UP000199052">
    <property type="component" value="Unassembled WGS sequence"/>
</dbReference>
<accession>A0A1I2VMG7</accession>
<evidence type="ECO:0000313" key="3">
    <source>
        <dbReference type="Proteomes" id="UP000199052"/>
    </source>
</evidence>
<dbReference type="Gene3D" id="3.30.460.10">
    <property type="entry name" value="Beta Polymerase, domain 2"/>
    <property type="match status" value="1"/>
</dbReference>
<keyword evidence="2" id="KW-0808">Transferase</keyword>
<dbReference type="OrthoDB" id="3360502at2"/>
<feature type="domain" description="Polymerase nucleotidyl transferase" evidence="1">
    <location>
        <begin position="13"/>
        <end position="64"/>
    </location>
</feature>
<organism evidence="2 3">
    <name type="scientific">Actinopolymorpha cephalotaxi</name>
    <dbReference type="NCBI Taxonomy" id="504797"/>
    <lineage>
        <taxon>Bacteria</taxon>
        <taxon>Bacillati</taxon>
        <taxon>Actinomycetota</taxon>
        <taxon>Actinomycetes</taxon>
        <taxon>Propionibacteriales</taxon>
        <taxon>Actinopolymorphaceae</taxon>
        <taxon>Actinopolymorpha</taxon>
    </lineage>
</organism>
<reference evidence="2 3" key="1">
    <citation type="submission" date="2016-10" db="EMBL/GenBank/DDBJ databases">
        <authorList>
            <person name="de Groot N.N."/>
        </authorList>
    </citation>
    <scope>NUCLEOTIDE SEQUENCE [LARGE SCALE GENOMIC DNA]</scope>
    <source>
        <strain evidence="2 3">CPCC 202808</strain>
    </source>
</reference>
<dbReference type="EMBL" id="FOOI01000009">
    <property type="protein sequence ID" value="SFG90515.1"/>
    <property type="molecule type" value="Genomic_DNA"/>
</dbReference>
<dbReference type="InterPro" id="IPR043519">
    <property type="entry name" value="NT_sf"/>
</dbReference>
<evidence type="ECO:0000259" key="1">
    <source>
        <dbReference type="Pfam" id="PF01909"/>
    </source>
</evidence>
<dbReference type="RefSeq" id="WP_092884476.1">
    <property type="nucleotide sequence ID" value="NZ_FOOI01000009.1"/>
</dbReference>
<dbReference type="CDD" id="cd05403">
    <property type="entry name" value="NT_KNTase_like"/>
    <property type="match status" value="1"/>
</dbReference>
<protein>
    <submittedName>
        <fullName evidence="2">Nucleotidyltransferase domain-containing protein</fullName>
    </submittedName>
</protein>
<dbReference type="GO" id="GO:0016779">
    <property type="term" value="F:nucleotidyltransferase activity"/>
    <property type="evidence" value="ECO:0007669"/>
    <property type="project" value="InterPro"/>
</dbReference>
<dbReference type="SUPFAM" id="SSF81301">
    <property type="entry name" value="Nucleotidyltransferase"/>
    <property type="match status" value="1"/>
</dbReference>
<dbReference type="InterPro" id="IPR002934">
    <property type="entry name" value="Polymerase_NTP_transf_dom"/>
</dbReference>
<dbReference type="Pfam" id="PF01909">
    <property type="entry name" value="NTP_transf_2"/>
    <property type="match status" value="1"/>
</dbReference>
<dbReference type="AlphaFoldDB" id="A0A1I2VMG7"/>
<name>A0A1I2VMG7_9ACTN</name>
<proteinExistence type="predicted"/>
<evidence type="ECO:0000313" key="2">
    <source>
        <dbReference type="EMBL" id="SFG90515.1"/>
    </source>
</evidence>